<protein>
    <recommendedName>
        <fullName evidence="13">Mitochondrial import receptor subunit TOM20</fullName>
    </recommendedName>
</protein>
<gene>
    <name evidence="11" type="ORF">BOKJ2_LOCUS2096</name>
</gene>
<keyword evidence="12" id="KW-1185">Reference proteome</keyword>
<evidence type="ECO:0000256" key="4">
    <source>
        <dbReference type="ARBA" id="ARBA00022692"/>
    </source>
</evidence>
<dbReference type="Gene3D" id="1.20.960.10">
    <property type="entry name" value="Mitochondrial outer membrane translocase complex, subunit Tom20 domain"/>
    <property type="match status" value="1"/>
</dbReference>
<evidence type="ECO:0000256" key="7">
    <source>
        <dbReference type="ARBA" id="ARBA00022989"/>
    </source>
</evidence>
<comment type="similarity">
    <text evidence="2">Belongs to the Tom20 family.</text>
</comment>
<proteinExistence type="inferred from homology"/>
<keyword evidence="8" id="KW-0496">Mitochondrion</keyword>
<accession>A0A811JW11</accession>
<sequence length="162" mass="18099">MTSPAPNLWLWGAGLGATAFLGYALYFDYRRTHAPDYKEAIRQKRKNAAKQRLDEPLDLPNMSDPTAVQNFFLQEIQIGEELMGQGLEEEGIKHLCNAVVLCGQPDHLINIFRQTMSEHFEKIVAELPHAQARVQAAIVAQRGGVRAESEERGAIVDADDLE</sequence>
<dbReference type="Pfam" id="PF02064">
    <property type="entry name" value="MAS20"/>
    <property type="match status" value="1"/>
</dbReference>
<evidence type="ECO:0000256" key="6">
    <source>
        <dbReference type="ARBA" id="ARBA00022927"/>
    </source>
</evidence>
<keyword evidence="3" id="KW-0813">Transport</keyword>
<evidence type="ECO:0000313" key="11">
    <source>
        <dbReference type="EMBL" id="CAD5207412.1"/>
    </source>
</evidence>
<keyword evidence="5" id="KW-1000">Mitochondrion outer membrane</keyword>
<comment type="caution">
    <text evidence="11">The sequence shown here is derived from an EMBL/GenBank/DDBJ whole genome shotgun (WGS) entry which is preliminary data.</text>
</comment>
<dbReference type="GO" id="GO:0016031">
    <property type="term" value="P:tRNA import into mitochondrion"/>
    <property type="evidence" value="ECO:0007669"/>
    <property type="project" value="TreeGrafter"/>
</dbReference>
<dbReference type="EMBL" id="CAJFDH010000001">
    <property type="protein sequence ID" value="CAD5207412.1"/>
    <property type="molecule type" value="Genomic_DNA"/>
</dbReference>
<dbReference type="GO" id="GO:0008320">
    <property type="term" value="F:protein transmembrane transporter activity"/>
    <property type="evidence" value="ECO:0007669"/>
    <property type="project" value="TreeGrafter"/>
</dbReference>
<evidence type="ECO:0000256" key="2">
    <source>
        <dbReference type="ARBA" id="ARBA00005792"/>
    </source>
</evidence>
<comment type="subcellular location">
    <subcellularLocation>
        <location evidence="1">Mitochondrion outer membrane</location>
        <topology evidence="1">Single-pass membrane protein</topology>
    </subcellularLocation>
</comment>
<dbReference type="EMBL" id="CAJFCW020000001">
    <property type="protein sequence ID" value="CAG9085533.1"/>
    <property type="molecule type" value="Genomic_DNA"/>
</dbReference>
<dbReference type="PRINTS" id="PR00351">
    <property type="entry name" value="OM20RECEPTOR"/>
</dbReference>
<evidence type="ECO:0000313" key="12">
    <source>
        <dbReference type="Proteomes" id="UP000614601"/>
    </source>
</evidence>
<dbReference type="GO" id="GO:0030150">
    <property type="term" value="P:protein import into mitochondrial matrix"/>
    <property type="evidence" value="ECO:0007669"/>
    <property type="project" value="TreeGrafter"/>
</dbReference>
<reference evidence="11" key="1">
    <citation type="submission" date="2020-09" db="EMBL/GenBank/DDBJ databases">
        <authorList>
            <person name="Kikuchi T."/>
        </authorList>
    </citation>
    <scope>NUCLEOTIDE SEQUENCE</scope>
    <source>
        <strain evidence="11">SH1</strain>
    </source>
</reference>
<organism evidence="11 12">
    <name type="scientific">Bursaphelenchus okinawaensis</name>
    <dbReference type="NCBI Taxonomy" id="465554"/>
    <lineage>
        <taxon>Eukaryota</taxon>
        <taxon>Metazoa</taxon>
        <taxon>Ecdysozoa</taxon>
        <taxon>Nematoda</taxon>
        <taxon>Chromadorea</taxon>
        <taxon>Rhabditida</taxon>
        <taxon>Tylenchina</taxon>
        <taxon>Tylenchomorpha</taxon>
        <taxon>Aphelenchoidea</taxon>
        <taxon>Aphelenchoididae</taxon>
        <taxon>Bursaphelenchus</taxon>
    </lineage>
</organism>
<dbReference type="GO" id="GO:0030943">
    <property type="term" value="F:mitochondrion targeting sequence binding"/>
    <property type="evidence" value="ECO:0007669"/>
    <property type="project" value="TreeGrafter"/>
</dbReference>
<keyword evidence="4 10" id="KW-0812">Transmembrane</keyword>
<feature type="transmembrane region" description="Helical" evidence="10">
    <location>
        <begin position="6"/>
        <end position="26"/>
    </location>
</feature>
<evidence type="ECO:0000256" key="10">
    <source>
        <dbReference type="SAM" id="Phobius"/>
    </source>
</evidence>
<dbReference type="AlphaFoldDB" id="A0A811JW11"/>
<evidence type="ECO:0000256" key="8">
    <source>
        <dbReference type="ARBA" id="ARBA00023128"/>
    </source>
</evidence>
<dbReference type="Proteomes" id="UP000783686">
    <property type="component" value="Unassembled WGS sequence"/>
</dbReference>
<dbReference type="GO" id="GO:0006886">
    <property type="term" value="P:intracellular protein transport"/>
    <property type="evidence" value="ECO:0007669"/>
    <property type="project" value="InterPro"/>
</dbReference>
<name>A0A811JW11_9BILA</name>
<dbReference type="SUPFAM" id="SSF47157">
    <property type="entry name" value="Mitochondrial import receptor subunit Tom20"/>
    <property type="match status" value="1"/>
</dbReference>
<keyword evidence="9 10" id="KW-0472">Membrane</keyword>
<dbReference type="InterPro" id="IPR022422">
    <property type="entry name" value="MAS20_rcpt_metazoan"/>
</dbReference>
<evidence type="ECO:0000256" key="3">
    <source>
        <dbReference type="ARBA" id="ARBA00022448"/>
    </source>
</evidence>
<evidence type="ECO:0000256" key="5">
    <source>
        <dbReference type="ARBA" id="ARBA00022787"/>
    </source>
</evidence>
<dbReference type="InterPro" id="IPR023392">
    <property type="entry name" value="Tom20_dom_sf"/>
</dbReference>
<keyword evidence="6" id="KW-0653">Protein transport</keyword>
<dbReference type="GO" id="GO:0005742">
    <property type="term" value="C:mitochondrial outer membrane translocase complex"/>
    <property type="evidence" value="ECO:0007669"/>
    <property type="project" value="InterPro"/>
</dbReference>
<dbReference type="PANTHER" id="PTHR12430:SF0">
    <property type="entry name" value="TRANSLOCASE OF OUTER MITOCHONDRIAL MEMBRANE 20"/>
    <property type="match status" value="1"/>
</dbReference>
<dbReference type="PRINTS" id="PR01989">
    <property type="entry name" value="EUOM20RECPTR"/>
</dbReference>
<dbReference type="GO" id="GO:0006605">
    <property type="term" value="P:protein targeting"/>
    <property type="evidence" value="ECO:0007669"/>
    <property type="project" value="InterPro"/>
</dbReference>
<dbReference type="InterPro" id="IPR002056">
    <property type="entry name" value="MAS20"/>
</dbReference>
<dbReference type="Proteomes" id="UP000614601">
    <property type="component" value="Unassembled WGS sequence"/>
</dbReference>
<evidence type="ECO:0008006" key="13">
    <source>
        <dbReference type="Google" id="ProtNLM"/>
    </source>
</evidence>
<dbReference type="OrthoDB" id="2154253at2759"/>
<evidence type="ECO:0000256" key="1">
    <source>
        <dbReference type="ARBA" id="ARBA00004572"/>
    </source>
</evidence>
<keyword evidence="7 10" id="KW-1133">Transmembrane helix</keyword>
<evidence type="ECO:0000256" key="9">
    <source>
        <dbReference type="ARBA" id="ARBA00023136"/>
    </source>
</evidence>
<dbReference type="PANTHER" id="PTHR12430">
    <property type="entry name" value="MITOCHONDRIAL IMPORT RECEPTOR SUBUNIT TOM20"/>
    <property type="match status" value="1"/>
</dbReference>